<keyword evidence="3" id="KW-1185">Reference proteome</keyword>
<dbReference type="Gene3D" id="3.40.50.300">
    <property type="entry name" value="P-loop containing nucleotide triphosphate hydrolases"/>
    <property type="match status" value="1"/>
</dbReference>
<protein>
    <recommendedName>
        <fullName evidence="1">Novel STAND NTPase 1 domain-containing protein</fullName>
    </recommendedName>
</protein>
<dbReference type="PRINTS" id="PR00364">
    <property type="entry name" value="DISEASERSIST"/>
</dbReference>
<dbReference type="CDD" id="cd21037">
    <property type="entry name" value="MLKL_NTD"/>
    <property type="match status" value="1"/>
</dbReference>
<dbReference type="PANTHER" id="PTHR47691">
    <property type="entry name" value="REGULATOR-RELATED"/>
    <property type="match status" value="1"/>
</dbReference>
<evidence type="ECO:0000313" key="2">
    <source>
        <dbReference type="EMBL" id="KZT37591.1"/>
    </source>
</evidence>
<dbReference type="PANTHER" id="PTHR47691:SF3">
    <property type="entry name" value="HTH-TYPE TRANSCRIPTIONAL REGULATOR RV0890C-RELATED"/>
    <property type="match status" value="1"/>
</dbReference>
<dbReference type="Gene3D" id="1.20.930.20">
    <property type="entry name" value="Adaptor protein Cbl, N-terminal domain"/>
    <property type="match status" value="1"/>
</dbReference>
<dbReference type="InterPro" id="IPR027417">
    <property type="entry name" value="P-loop_NTPase"/>
</dbReference>
<feature type="domain" description="Novel STAND NTPase 1" evidence="1">
    <location>
        <begin position="190"/>
        <end position="329"/>
    </location>
</feature>
<dbReference type="GO" id="GO:0007166">
    <property type="term" value="P:cell surface receptor signaling pathway"/>
    <property type="evidence" value="ECO:0007669"/>
    <property type="project" value="InterPro"/>
</dbReference>
<dbReference type="AlphaFoldDB" id="A0A166CLH3"/>
<dbReference type="InterPro" id="IPR049052">
    <property type="entry name" value="nSTAND1"/>
</dbReference>
<name>A0A166CLH3_9AGAM</name>
<evidence type="ECO:0000259" key="1">
    <source>
        <dbReference type="Pfam" id="PF20703"/>
    </source>
</evidence>
<evidence type="ECO:0000313" key="3">
    <source>
        <dbReference type="Proteomes" id="UP000076798"/>
    </source>
</evidence>
<organism evidence="2 3">
    <name type="scientific">Sistotremastrum suecicum HHB10207 ss-3</name>
    <dbReference type="NCBI Taxonomy" id="1314776"/>
    <lineage>
        <taxon>Eukaryota</taxon>
        <taxon>Fungi</taxon>
        <taxon>Dikarya</taxon>
        <taxon>Basidiomycota</taxon>
        <taxon>Agaricomycotina</taxon>
        <taxon>Agaricomycetes</taxon>
        <taxon>Sistotremastrales</taxon>
        <taxon>Sistotremastraceae</taxon>
        <taxon>Sistotremastrum</taxon>
    </lineage>
</organism>
<sequence>MSQNPLTVLRYIANFSPLPYPQGLASLAVLIHEESLTGTSANESIQSLVARVVEATWVIINAMQDAGDTVTEELVRHVGQFLRTLEEIAGFVKKRSTNRRRITSLFSSSSEQATLRKLEADLERAIEFFSIGTKLANLRLSFSLAESATQHEDELAVAVANAYEEQDRLMTEVRSEDSQLHPKILPPSPQSFFGRSDTLRLVVQQLCDTKSVQVAILGSGGIGKTSLALAALHHPDCVRLYGLHRHFICCETATSKETFISALATAFDIEAPENVGAITKKLSQLKSRVLVVLDNFETTWEPAASRSDVESILTSLASIPTVSILLTMRGAERPGGVAWCRPFIPPLSSLDDEAAKQTFLAISDISERDEDLARLLELLDNVPLAVVLMANLAQYHTCGELLGQWHAERTSMLTRGYDGRLSNIDVSLQVSLSSERLKKQPKAHAVLQILSLLPDGVSPENLPLMMADSNGLAPAISALRQVALVSTYVHSVLHRFKQCTLYIDPTLHNVP</sequence>
<dbReference type="EMBL" id="KV428080">
    <property type="protein sequence ID" value="KZT37591.1"/>
    <property type="molecule type" value="Genomic_DNA"/>
</dbReference>
<proteinExistence type="predicted"/>
<dbReference type="InterPro" id="IPR036537">
    <property type="entry name" value="Adaptor_Cbl_N_dom_sf"/>
</dbReference>
<gene>
    <name evidence="2" type="ORF">SISSUDRAFT_1062690</name>
</gene>
<dbReference type="Pfam" id="PF20703">
    <property type="entry name" value="nSTAND1"/>
    <property type="match status" value="1"/>
</dbReference>
<dbReference type="SUPFAM" id="SSF52540">
    <property type="entry name" value="P-loop containing nucleoside triphosphate hydrolases"/>
    <property type="match status" value="1"/>
</dbReference>
<dbReference type="InterPro" id="IPR059179">
    <property type="entry name" value="MLKL-like_MCAfunc"/>
</dbReference>
<dbReference type="OrthoDB" id="431454at2759"/>
<reference evidence="2 3" key="1">
    <citation type="journal article" date="2016" name="Mol. Biol. Evol.">
        <title>Comparative Genomics of Early-Diverging Mushroom-Forming Fungi Provides Insights into the Origins of Lignocellulose Decay Capabilities.</title>
        <authorList>
            <person name="Nagy L.G."/>
            <person name="Riley R."/>
            <person name="Tritt A."/>
            <person name="Adam C."/>
            <person name="Daum C."/>
            <person name="Floudas D."/>
            <person name="Sun H."/>
            <person name="Yadav J.S."/>
            <person name="Pangilinan J."/>
            <person name="Larsson K.H."/>
            <person name="Matsuura K."/>
            <person name="Barry K."/>
            <person name="Labutti K."/>
            <person name="Kuo R."/>
            <person name="Ohm R.A."/>
            <person name="Bhattacharya S.S."/>
            <person name="Shirouzu T."/>
            <person name="Yoshinaga Y."/>
            <person name="Martin F.M."/>
            <person name="Grigoriev I.V."/>
            <person name="Hibbett D.S."/>
        </authorList>
    </citation>
    <scope>NUCLEOTIDE SEQUENCE [LARGE SCALE GENOMIC DNA]</scope>
    <source>
        <strain evidence="2 3">HHB10207 ss-3</strain>
    </source>
</reference>
<accession>A0A166CLH3</accession>
<dbReference type="Proteomes" id="UP000076798">
    <property type="component" value="Unassembled WGS sequence"/>
</dbReference>